<keyword evidence="2" id="KW-1185">Reference proteome</keyword>
<dbReference type="EMBL" id="BSYO01000014">
    <property type="protein sequence ID" value="GMH14672.1"/>
    <property type="molecule type" value="Genomic_DNA"/>
</dbReference>
<proteinExistence type="predicted"/>
<dbReference type="SUPFAM" id="SSF53756">
    <property type="entry name" value="UDP-Glycosyltransferase/glycogen phosphorylase"/>
    <property type="match status" value="1"/>
</dbReference>
<comment type="caution">
    <text evidence="1">The sequence shown here is derived from an EMBL/GenBank/DDBJ whole genome shotgun (WGS) entry which is preliminary data.</text>
</comment>
<name>A0AAD3SQK6_NEPGR</name>
<dbReference type="AlphaFoldDB" id="A0AAD3SQK6"/>
<gene>
    <name evidence="1" type="ORF">Nepgr_016513</name>
</gene>
<evidence type="ECO:0000313" key="2">
    <source>
        <dbReference type="Proteomes" id="UP001279734"/>
    </source>
</evidence>
<reference evidence="1" key="1">
    <citation type="submission" date="2023-05" db="EMBL/GenBank/DDBJ databases">
        <title>Nepenthes gracilis genome sequencing.</title>
        <authorList>
            <person name="Fukushima K."/>
        </authorList>
    </citation>
    <scope>NUCLEOTIDE SEQUENCE</scope>
    <source>
        <strain evidence="1">SING2019-196</strain>
    </source>
</reference>
<dbReference type="Proteomes" id="UP001279734">
    <property type="component" value="Unassembled WGS sequence"/>
</dbReference>
<sequence length="97" mass="10641">MLCVWSPHTIIAKRLAQKGHHISFISTPGNIHRLPKVPQHLAPLLDLVSFPLPQVEGLPPNAEAGNDIAAEDLYILVKAYDGLQEPISEFLEISALD</sequence>
<evidence type="ECO:0000313" key="1">
    <source>
        <dbReference type="EMBL" id="GMH14672.1"/>
    </source>
</evidence>
<protein>
    <submittedName>
        <fullName evidence="1">Uncharacterized protein</fullName>
    </submittedName>
</protein>
<dbReference type="Gene3D" id="3.40.50.2000">
    <property type="entry name" value="Glycogen Phosphorylase B"/>
    <property type="match status" value="1"/>
</dbReference>
<accession>A0AAD3SQK6</accession>
<organism evidence="1 2">
    <name type="scientific">Nepenthes gracilis</name>
    <name type="common">Slender pitcher plant</name>
    <dbReference type="NCBI Taxonomy" id="150966"/>
    <lineage>
        <taxon>Eukaryota</taxon>
        <taxon>Viridiplantae</taxon>
        <taxon>Streptophyta</taxon>
        <taxon>Embryophyta</taxon>
        <taxon>Tracheophyta</taxon>
        <taxon>Spermatophyta</taxon>
        <taxon>Magnoliopsida</taxon>
        <taxon>eudicotyledons</taxon>
        <taxon>Gunneridae</taxon>
        <taxon>Pentapetalae</taxon>
        <taxon>Caryophyllales</taxon>
        <taxon>Nepenthaceae</taxon>
        <taxon>Nepenthes</taxon>
    </lineage>
</organism>